<dbReference type="Gene3D" id="1.10.510.10">
    <property type="entry name" value="Transferase(Phosphotransferase) domain 1"/>
    <property type="match status" value="1"/>
</dbReference>
<dbReference type="Proteomes" id="UP000600918">
    <property type="component" value="Unassembled WGS sequence"/>
</dbReference>
<dbReference type="GO" id="GO:0042594">
    <property type="term" value="P:response to starvation"/>
    <property type="evidence" value="ECO:0007669"/>
    <property type="project" value="TreeGrafter"/>
</dbReference>
<evidence type="ECO:0000256" key="5">
    <source>
        <dbReference type="ARBA" id="ARBA00022527"/>
    </source>
</evidence>
<evidence type="ECO:0000256" key="9">
    <source>
        <dbReference type="ARBA" id="ARBA00022777"/>
    </source>
</evidence>
<dbReference type="InterPro" id="IPR007330">
    <property type="entry name" value="MIT_dom"/>
</dbReference>
<evidence type="ECO:0000259" key="17">
    <source>
        <dbReference type="PROSITE" id="PS50011"/>
    </source>
</evidence>
<evidence type="ECO:0000313" key="19">
    <source>
        <dbReference type="Proteomes" id="UP000600918"/>
    </source>
</evidence>
<evidence type="ECO:0000256" key="11">
    <source>
        <dbReference type="ARBA" id="ARBA00023006"/>
    </source>
</evidence>
<evidence type="ECO:0000256" key="7">
    <source>
        <dbReference type="ARBA" id="ARBA00022737"/>
    </source>
</evidence>
<feature type="region of interest" description="Disordered" evidence="16">
    <location>
        <begin position="351"/>
        <end position="379"/>
    </location>
</feature>
<dbReference type="GO" id="GO:0005829">
    <property type="term" value="C:cytosol"/>
    <property type="evidence" value="ECO:0007669"/>
    <property type="project" value="TreeGrafter"/>
</dbReference>
<dbReference type="Gene3D" id="1.20.58.80">
    <property type="entry name" value="Phosphotransferase system, lactose/cellobiose-type IIA subunit"/>
    <property type="match status" value="2"/>
</dbReference>
<dbReference type="InterPro" id="IPR008271">
    <property type="entry name" value="Ser/Thr_kinase_AS"/>
</dbReference>
<evidence type="ECO:0000256" key="14">
    <source>
        <dbReference type="ARBA" id="ARBA00048679"/>
    </source>
</evidence>
<keyword evidence="11" id="KW-0072">Autophagy</keyword>
<evidence type="ECO:0000256" key="3">
    <source>
        <dbReference type="ARBA" id="ARBA00021644"/>
    </source>
</evidence>
<gene>
    <name evidence="18" type="ORF">H0235_007833</name>
</gene>
<proteinExistence type="predicted"/>
<dbReference type="PANTHER" id="PTHR24348:SF65">
    <property type="entry name" value="SERINE_THREONINE-PROTEIN KINASE ULK3"/>
    <property type="match status" value="1"/>
</dbReference>
<dbReference type="GO" id="GO:0005776">
    <property type="term" value="C:autophagosome"/>
    <property type="evidence" value="ECO:0007669"/>
    <property type="project" value="TreeGrafter"/>
</dbReference>
<sequence length="504" mass="58295">MNSASVRDYTFIETIGVGSYATVYKAKRKEEPCDVVAIKCVDASKLSKSAIENLMTEISLLKILNHEHIVKMKEFFMNELRIYIVMEYCDGGDLSKFIKKRKQLPESICQRFLQQLALALKYLRDHNVCHMDLKPENLLLVRRPYLKLKLGDFGFAQYLSNTEYKFAIRGSPLYMAPEILLENKYDARIDLWSVGVIMYECLFGKAPYSSNSYKELEEKIKERRAIEIPKMPPISRECKNLLSSLLKHDLEARISFDDFFSNTFLDLEHAPSRESYQKGLKLAQEAVKKDCEKKPQEAFHLYCEALKYFIPLLINDSDPHRKEAMRLHVYDYISRAEKLKLQFKDKENSQEKKEITQQVEETECVPMTSSTKESSSPINISPGSNFHKLRILSKSTPNMADALDIGEIAVQYLSEGNYIRALEKFQSSLSVLVKMLNREPPGHRRDLLHEQDEPKVSRVFYKFDYTSTKLFRLLVQTCAILDANGGKYKGSFVDEEYGICPTCR</sequence>
<dbReference type="InterPro" id="IPR017441">
    <property type="entry name" value="Protein_kinase_ATP_BS"/>
</dbReference>
<dbReference type="Pfam" id="PF04212">
    <property type="entry name" value="MIT"/>
    <property type="match status" value="1"/>
</dbReference>
<evidence type="ECO:0000256" key="4">
    <source>
        <dbReference type="ARBA" id="ARBA00022490"/>
    </source>
</evidence>
<dbReference type="PROSITE" id="PS50011">
    <property type="entry name" value="PROTEIN_KINASE_DOM"/>
    <property type="match status" value="1"/>
</dbReference>
<name>A0A834UA66_VESPE</name>
<dbReference type="InterPro" id="IPR011009">
    <property type="entry name" value="Kinase-like_dom_sf"/>
</dbReference>
<dbReference type="SMART" id="SM00745">
    <property type="entry name" value="MIT"/>
    <property type="match status" value="1"/>
</dbReference>
<dbReference type="GO" id="GO:0034045">
    <property type="term" value="C:phagophore assembly site membrane"/>
    <property type="evidence" value="ECO:0007669"/>
    <property type="project" value="TreeGrafter"/>
</dbReference>
<dbReference type="Gene3D" id="3.30.200.20">
    <property type="entry name" value="Phosphorylase Kinase, domain 1"/>
    <property type="match status" value="1"/>
</dbReference>
<organism evidence="18 19">
    <name type="scientific">Vespula pensylvanica</name>
    <name type="common">Western yellow jacket</name>
    <name type="synonym">Wasp</name>
    <dbReference type="NCBI Taxonomy" id="30213"/>
    <lineage>
        <taxon>Eukaryota</taxon>
        <taxon>Metazoa</taxon>
        <taxon>Ecdysozoa</taxon>
        <taxon>Arthropoda</taxon>
        <taxon>Hexapoda</taxon>
        <taxon>Insecta</taxon>
        <taxon>Pterygota</taxon>
        <taxon>Neoptera</taxon>
        <taxon>Endopterygota</taxon>
        <taxon>Hymenoptera</taxon>
        <taxon>Apocrita</taxon>
        <taxon>Aculeata</taxon>
        <taxon>Vespoidea</taxon>
        <taxon>Vespidae</taxon>
        <taxon>Vespinae</taxon>
        <taxon>Vespula</taxon>
    </lineage>
</organism>
<dbReference type="Pfam" id="PF00069">
    <property type="entry name" value="Pkinase"/>
    <property type="match status" value="1"/>
</dbReference>
<evidence type="ECO:0000256" key="13">
    <source>
        <dbReference type="ARBA" id="ARBA00047899"/>
    </source>
</evidence>
<accession>A0A834UA66</accession>
<dbReference type="InterPro" id="IPR036181">
    <property type="entry name" value="MIT_dom_sf"/>
</dbReference>
<dbReference type="PROSITE" id="PS00108">
    <property type="entry name" value="PROTEIN_KINASE_ST"/>
    <property type="match status" value="1"/>
</dbReference>
<dbReference type="GO" id="GO:0000045">
    <property type="term" value="P:autophagosome assembly"/>
    <property type="evidence" value="ECO:0007669"/>
    <property type="project" value="TreeGrafter"/>
</dbReference>
<keyword evidence="4" id="KW-0963">Cytoplasm</keyword>
<evidence type="ECO:0000256" key="6">
    <source>
        <dbReference type="ARBA" id="ARBA00022679"/>
    </source>
</evidence>
<keyword evidence="9" id="KW-0418">Kinase</keyword>
<dbReference type="SMART" id="SM00220">
    <property type="entry name" value="S_TKc"/>
    <property type="match status" value="1"/>
</dbReference>
<dbReference type="SUPFAM" id="SSF56112">
    <property type="entry name" value="Protein kinase-like (PK-like)"/>
    <property type="match status" value="1"/>
</dbReference>
<feature type="domain" description="Protein kinase" evidence="17">
    <location>
        <begin position="9"/>
        <end position="265"/>
    </location>
</feature>
<evidence type="ECO:0000256" key="15">
    <source>
        <dbReference type="PROSITE-ProRule" id="PRU10141"/>
    </source>
</evidence>
<reference evidence="18" key="1">
    <citation type="journal article" date="2020" name="G3 (Bethesda)">
        <title>High-Quality Assemblies for Three Invasive Social Wasps from the &lt;i&gt;Vespula&lt;/i&gt; Genus.</title>
        <authorList>
            <person name="Harrop T.W.R."/>
            <person name="Guhlin J."/>
            <person name="McLaughlin G.M."/>
            <person name="Permina E."/>
            <person name="Stockwell P."/>
            <person name="Gilligan J."/>
            <person name="Le Lec M.F."/>
            <person name="Gruber M.A.M."/>
            <person name="Quinn O."/>
            <person name="Lovegrove M."/>
            <person name="Duncan E.J."/>
            <person name="Remnant E.J."/>
            <person name="Van Eeckhoven J."/>
            <person name="Graham B."/>
            <person name="Knapp R.A."/>
            <person name="Langford K.W."/>
            <person name="Kronenberg Z."/>
            <person name="Press M.O."/>
            <person name="Eacker S.M."/>
            <person name="Wilson-Rankin E.E."/>
            <person name="Purcell J."/>
            <person name="Lester P.J."/>
            <person name="Dearden P.K."/>
        </authorList>
    </citation>
    <scope>NUCLEOTIDE SEQUENCE</scope>
    <source>
        <strain evidence="18">Volc-1</strain>
    </source>
</reference>
<comment type="caution">
    <text evidence="18">The sequence shown here is derived from an EMBL/GenBank/DDBJ whole genome shotgun (WGS) entry which is preliminary data.</text>
</comment>
<dbReference type="SUPFAM" id="SSF116846">
    <property type="entry name" value="MIT domain"/>
    <property type="match status" value="2"/>
</dbReference>
<evidence type="ECO:0000256" key="12">
    <source>
        <dbReference type="ARBA" id="ARBA00032242"/>
    </source>
</evidence>
<keyword evidence="7" id="KW-0677">Repeat</keyword>
<feature type="binding site" evidence="15">
    <location>
        <position position="39"/>
    </location>
    <ligand>
        <name>ATP</name>
        <dbReference type="ChEBI" id="CHEBI:30616"/>
    </ligand>
</feature>
<evidence type="ECO:0000256" key="16">
    <source>
        <dbReference type="SAM" id="MobiDB-lite"/>
    </source>
</evidence>
<dbReference type="GO" id="GO:0034727">
    <property type="term" value="P:piecemeal microautophagy of the nucleus"/>
    <property type="evidence" value="ECO:0007669"/>
    <property type="project" value="TreeGrafter"/>
</dbReference>
<comment type="catalytic activity">
    <reaction evidence="14">
        <text>L-seryl-[protein] + ATP = O-phospho-L-seryl-[protein] + ADP + H(+)</text>
        <dbReference type="Rhea" id="RHEA:17989"/>
        <dbReference type="Rhea" id="RHEA-COMP:9863"/>
        <dbReference type="Rhea" id="RHEA-COMP:11604"/>
        <dbReference type="ChEBI" id="CHEBI:15378"/>
        <dbReference type="ChEBI" id="CHEBI:29999"/>
        <dbReference type="ChEBI" id="CHEBI:30616"/>
        <dbReference type="ChEBI" id="CHEBI:83421"/>
        <dbReference type="ChEBI" id="CHEBI:456216"/>
        <dbReference type="EC" id="2.7.11.1"/>
    </reaction>
</comment>
<dbReference type="AlphaFoldDB" id="A0A834UA66"/>
<dbReference type="EMBL" id="JACSDY010000006">
    <property type="protein sequence ID" value="KAF7425395.1"/>
    <property type="molecule type" value="Genomic_DNA"/>
</dbReference>
<evidence type="ECO:0000256" key="2">
    <source>
        <dbReference type="ARBA" id="ARBA00012513"/>
    </source>
</evidence>
<evidence type="ECO:0000313" key="18">
    <source>
        <dbReference type="EMBL" id="KAF7425395.1"/>
    </source>
</evidence>
<comment type="catalytic activity">
    <reaction evidence="13">
        <text>L-threonyl-[protein] + ATP = O-phospho-L-threonyl-[protein] + ADP + H(+)</text>
        <dbReference type="Rhea" id="RHEA:46608"/>
        <dbReference type="Rhea" id="RHEA-COMP:11060"/>
        <dbReference type="Rhea" id="RHEA-COMP:11605"/>
        <dbReference type="ChEBI" id="CHEBI:15378"/>
        <dbReference type="ChEBI" id="CHEBI:30013"/>
        <dbReference type="ChEBI" id="CHEBI:30616"/>
        <dbReference type="ChEBI" id="CHEBI:61977"/>
        <dbReference type="ChEBI" id="CHEBI:456216"/>
        <dbReference type="EC" id="2.7.11.1"/>
    </reaction>
</comment>
<dbReference type="PANTHER" id="PTHR24348">
    <property type="entry name" value="SERINE/THREONINE-PROTEIN KINASE UNC-51-RELATED"/>
    <property type="match status" value="1"/>
</dbReference>
<comment type="subcellular location">
    <subcellularLocation>
        <location evidence="1">Cytoplasm</location>
    </subcellularLocation>
</comment>
<keyword evidence="19" id="KW-1185">Reference proteome</keyword>
<keyword evidence="5" id="KW-0723">Serine/threonine-protein kinase</keyword>
<dbReference type="GO" id="GO:0061709">
    <property type="term" value="P:reticulophagy"/>
    <property type="evidence" value="ECO:0007669"/>
    <property type="project" value="TreeGrafter"/>
</dbReference>
<protein>
    <recommendedName>
        <fullName evidence="3">Serine/threonine-protein kinase ULK3</fullName>
        <ecNumber evidence="2">2.7.11.1</ecNumber>
    </recommendedName>
    <alternativeName>
        <fullName evidence="12">Unc-51-like kinase 3</fullName>
    </alternativeName>
</protein>
<dbReference type="PROSITE" id="PS00107">
    <property type="entry name" value="PROTEIN_KINASE_ATP"/>
    <property type="match status" value="1"/>
</dbReference>
<dbReference type="InterPro" id="IPR000719">
    <property type="entry name" value="Prot_kinase_dom"/>
</dbReference>
<evidence type="ECO:0000256" key="8">
    <source>
        <dbReference type="ARBA" id="ARBA00022741"/>
    </source>
</evidence>
<dbReference type="GO" id="GO:0000422">
    <property type="term" value="P:autophagy of mitochondrion"/>
    <property type="evidence" value="ECO:0007669"/>
    <property type="project" value="TreeGrafter"/>
</dbReference>
<keyword evidence="6" id="KW-0808">Transferase</keyword>
<keyword evidence="10 15" id="KW-0067">ATP-binding</keyword>
<dbReference type="InterPro" id="IPR045269">
    <property type="entry name" value="Atg1-like"/>
</dbReference>
<dbReference type="FunFam" id="3.30.200.20:FF:000042">
    <property type="entry name" value="Aurora kinase A"/>
    <property type="match status" value="1"/>
</dbReference>
<keyword evidence="8 15" id="KW-0547">Nucleotide-binding</keyword>
<dbReference type="EC" id="2.7.11.1" evidence="2"/>
<dbReference type="GO" id="GO:0010506">
    <property type="term" value="P:regulation of autophagy"/>
    <property type="evidence" value="ECO:0007669"/>
    <property type="project" value="InterPro"/>
</dbReference>
<dbReference type="GO" id="GO:0004674">
    <property type="term" value="F:protein serine/threonine kinase activity"/>
    <property type="evidence" value="ECO:0007669"/>
    <property type="project" value="UniProtKB-KW"/>
</dbReference>
<dbReference type="FunFam" id="1.10.510.10:FF:000571">
    <property type="entry name" value="Maternal embryonic leucine zipper kinase"/>
    <property type="match status" value="1"/>
</dbReference>
<evidence type="ECO:0000256" key="10">
    <source>
        <dbReference type="ARBA" id="ARBA00022840"/>
    </source>
</evidence>
<dbReference type="GO" id="GO:0005524">
    <property type="term" value="F:ATP binding"/>
    <property type="evidence" value="ECO:0007669"/>
    <property type="project" value="UniProtKB-UniRule"/>
</dbReference>
<evidence type="ECO:0000256" key="1">
    <source>
        <dbReference type="ARBA" id="ARBA00004496"/>
    </source>
</evidence>